<dbReference type="RefSeq" id="WP_145445203.1">
    <property type="nucleotide sequence ID" value="NZ_CP036280.1"/>
</dbReference>
<dbReference type="Pfam" id="PF05037">
    <property type="entry name" value="DUF669"/>
    <property type="match status" value="1"/>
</dbReference>
<evidence type="ECO:0000313" key="3">
    <source>
        <dbReference type="Proteomes" id="UP000320386"/>
    </source>
</evidence>
<dbReference type="Proteomes" id="UP000320386">
    <property type="component" value="Chromosome"/>
</dbReference>
<organism evidence="2 3">
    <name type="scientific">Mucisphaera calidilacus</name>
    <dbReference type="NCBI Taxonomy" id="2527982"/>
    <lineage>
        <taxon>Bacteria</taxon>
        <taxon>Pseudomonadati</taxon>
        <taxon>Planctomycetota</taxon>
        <taxon>Phycisphaerae</taxon>
        <taxon>Phycisphaerales</taxon>
        <taxon>Phycisphaeraceae</taxon>
        <taxon>Mucisphaera</taxon>
    </lineage>
</organism>
<evidence type="ECO:0008006" key="4">
    <source>
        <dbReference type="Google" id="ProtNLM"/>
    </source>
</evidence>
<name>A0A518BVQ8_9BACT</name>
<feature type="region of interest" description="Disordered" evidence="1">
    <location>
        <begin position="135"/>
        <end position="157"/>
    </location>
</feature>
<evidence type="ECO:0000313" key="2">
    <source>
        <dbReference type="EMBL" id="QDU71062.1"/>
    </source>
</evidence>
<reference evidence="2 3" key="1">
    <citation type="submission" date="2019-02" db="EMBL/GenBank/DDBJ databases">
        <title>Deep-cultivation of Planctomycetes and their phenomic and genomic characterization uncovers novel biology.</title>
        <authorList>
            <person name="Wiegand S."/>
            <person name="Jogler M."/>
            <person name="Boedeker C."/>
            <person name="Pinto D."/>
            <person name="Vollmers J."/>
            <person name="Rivas-Marin E."/>
            <person name="Kohn T."/>
            <person name="Peeters S.H."/>
            <person name="Heuer A."/>
            <person name="Rast P."/>
            <person name="Oberbeckmann S."/>
            <person name="Bunk B."/>
            <person name="Jeske O."/>
            <person name="Meyerdierks A."/>
            <person name="Storesund J.E."/>
            <person name="Kallscheuer N."/>
            <person name="Luecker S."/>
            <person name="Lage O.M."/>
            <person name="Pohl T."/>
            <person name="Merkel B.J."/>
            <person name="Hornburger P."/>
            <person name="Mueller R.-W."/>
            <person name="Bruemmer F."/>
            <person name="Labrenz M."/>
            <person name="Spormann A.M."/>
            <person name="Op den Camp H."/>
            <person name="Overmann J."/>
            <person name="Amann R."/>
            <person name="Jetten M.S.M."/>
            <person name="Mascher T."/>
            <person name="Medema M.H."/>
            <person name="Devos D.P."/>
            <person name="Kaster A.-K."/>
            <person name="Ovreas L."/>
            <person name="Rohde M."/>
            <person name="Galperin M.Y."/>
            <person name="Jogler C."/>
        </authorList>
    </citation>
    <scope>NUCLEOTIDE SEQUENCE [LARGE SCALE GENOMIC DNA]</scope>
    <source>
        <strain evidence="2 3">Pan265</strain>
    </source>
</reference>
<dbReference type="KEGG" id="mcad:Pan265_09070"/>
<evidence type="ECO:0000256" key="1">
    <source>
        <dbReference type="SAM" id="MobiDB-lite"/>
    </source>
</evidence>
<proteinExistence type="predicted"/>
<dbReference type="EMBL" id="CP036280">
    <property type="protein sequence ID" value="QDU71062.1"/>
    <property type="molecule type" value="Genomic_DNA"/>
</dbReference>
<dbReference type="AlphaFoldDB" id="A0A518BVQ8"/>
<accession>A0A518BVQ8</accession>
<protein>
    <recommendedName>
        <fullName evidence="4">DUF669 domain-containing protein</fullName>
    </recommendedName>
</protein>
<dbReference type="OrthoDB" id="5220at2"/>
<gene>
    <name evidence="2" type="ORF">Pan265_09070</name>
</gene>
<keyword evidence="3" id="KW-1185">Reference proteome</keyword>
<dbReference type="InterPro" id="IPR007731">
    <property type="entry name" value="DUF669"/>
</dbReference>
<sequence>MANLNGFNANEVEPSTSFEPLPAGKYLAAITASAMKATKKGDGSYLELELTVLEGECKGRKVWDRLNINNPNAVATQIARGHLSAICRAVGVMTPRDSVDLHNLPLVITVKLKKRDDIPGGGELTNEIKGYAKKDAAGANGQQSQAPVADNTPPWKR</sequence>